<dbReference type="PROSITE" id="PS00216">
    <property type="entry name" value="SUGAR_TRANSPORT_1"/>
    <property type="match status" value="1"/>
</dbReference>
<evidence type="ECO:0000256" key="4">
    <source>
        <dbReference type="ARBA" id="ARBA00022989"/>
    </source>
</evidence>
<comment type="caution">
    <text evidence="8">The sequence shown here is derived from an EMBL/GenBank/DDBJ whole genome shotgun (WGS) entry which is preliminary data.</text>
</comment>
<feature type="transmembrane region" description="Helical" evidence="6">
    <location>
        <begin position="361"/>
        <end position="381"/>
    </location>
</feature>
<feature type="transmembrane region" description="Helical" evidence="6">
    <location>
        <begin position="103"/>
        <end position="124"/>
    </location>
</feature>
<accession>A0AAV7XLP3</accession>
<organism evidence="8 9">
    <name type="scientific">Megalurothrips usitatus</name>
    <name type="common">bean blossom thrips</name>
    <dbReference type="NCBI Taxonomy" id="439358"/>
    <lineage>
        <taxon>Eukaryota</taxon>
        <taxon>Metazoa</taxon>
        <taxon>Ecdysozoa</taxon>
        <taxon>Arthropoda</taxon>
        <taxon>Hexapoda</taxon>
        <taxon>Insecta</taxon>
        <taxon>Pterygota</taxon>
        <taxon>Neoptera</taxon>
        <taxon>Paraneoptera</taxon>
        <taxon>Thysanoptera</taxon>
        <taxon>Terebrantia</taxon>
        <taxon>Thripoidea</taxon>
        <taxon>Thripidae</taxon>
        <taxon>Megalurothrips</taxon>
    </lineage>
</organism>
<dbReference type="InterPro" id="IPR011701">
    <property type="entry name" value="MFS"/>
</dbReference>
<evidence type="ECO:0000256" key="6">
    <source>
        <dbReference type="SAM" id="Phobius"/>
    </source>
</evidence>
<keyword evidence="2" id="KW-0813">Transport</keyword>
<dbReference type="InterPro" id="IPR005829">
    <property type="entry name" value="Sugar_transporter_CS"/>
</dbReference>
<feature type="transmembrane region" description="Helical" evidence="6">
    <location>
        <begin position="288"/>
        <end position="310"/>
    </location>
</feature>
<evidence type="ECO:0000313" key="9">
    <source>
        <dbReference type="Proteomes" id="UP001075354"/>
    </source>
</evidence>
<dbReference type="GO" id="GO:0031526">
    <property type="term" value="C:brush border membrane"/>
    <property type="evidence" value="ECO:0007669"/>
    <property type="project" value="TreeGrafter"/>
</dbReference>
<dbReference type="PANTHER" id="PTHR23504">
    <property type="entry name" value="MAJOR FACILITATOR SUPERFAMILY DOMAIN-CONTAINING PROTEIN 10"/>
    <property type="match status" value="1"/>
</dbReference>
<evidence type="ECO:0000256" key="3">
    <source>
        <dbReference type="ARBA" id="ARBA00022692"/>
    </source>
</evidence>
<dbReference type="EMBL" id="JAPTSV010000007">
    <property type="protein sequence ID" value="KAJ1525797.1"/>
    <property type="molecule type" value="Genomic_DNA"/>
</dbReference>
<dbReference type="PROSITE" id="PS50850">
    <property type="entry name" value="MFS"/>
    <property type="match status" value="1"/>
</dbReference>
<keyword evidence="4 6" id="KW-1133">Transmembrane helix</keyword>
<dbReference type="Proteomes" id="UP001075354">
    <property type="component" value="Chromosome 7"/>
</dbReference>
<proteinExistence type="predicted"/>
<dbReference type="AlphaFoldDB" id="A0AAV7XLP3"/>
<feature type="transmembrane region" description="Helical" evidence="6">
    <location>
        <begin position="196"/>
        <end position="212"/>
    </location>
</feature>
<feature type="transmembrane region" description="Helical" evidence="6">
    <location>
        <begin position="423"/>
        <end position="440"/>
    </location>
</feature>
<feature type="transmembrane region" description="Helical" evidence="6">
    <location>
        <begin position="479"/>
        <end position="504"/>
    </location>
</feature>
<keyword evidence="5 6" id="KW-0472">Membrane</keyword>
<dbReference type="Gene3D" id="1.20.1250.20">
    <property type="entry name" value="MFS general substrate transporter like domains"/>
    <property type="match status" value="1"/>
</dbReference>
<keyword evidence="9" id="KW-1185">Reference proteome</keyword>
<evidence type="ECO:0000256" key="1">
    <source>
        <dbReference type="ARBA" id="ARBA00004141"/>
    </source>
</evidence>
<reference evidence="8" key="1">
    <citation type="submission" date="2022-12" db="EMBL/GenBank/DDBJ databases">
        <title>Chromosome-level genome assembly of the bean flower thrips Megalurothrips usitatus.</title>
        <authorList>
            <person name="Ma L."/>
            <person name="Liu Q."/>
            <person name="Li H."/>
            <person name="Cai W."/>
        </authorList>
    </citation>
    <scope>NUCLEOTIDE SEQUENCE</scope>
    <source>
        <strain evidence="8">Cailab_2022a</strain>
    </source>
</reference>
<dbReference type="PANTHER" id="PTHR23504:SF31">
    <property type="entry name" value="MAJOR FACILITATOR SUPERFAMILY DOMAIN-CONTAINING PROTEIN 10"/>
    <property type="match status" value="1"/>
</dbReference>
<dbReference type="Pfam" id="PF07690">
    <property type="entry name" value="MFS_1"/>
    <property type="match status" value="1"/>
</dbReference>
<feature type="transmembrane region" description="Helical" evidence="6">
    <location>
        <begin position="446"/>
        <end position="467"/>
    </location>
</feature>
<evidence type="ECO:0000259" key="7">
    <source>
        <dbReference type="PROSITE" id="PS50850"/>
    </source>
</evidence>
<evidence type="ECO:0000256" key="5">
    <source>
        <dbReference type="ARBA" id="ARBA00023136"/>
    </source>
</evidence>
<dbReference type="InterPro" id="IPR036259">
    <property type="entry name" value="MFS_trans_sf"/>
</dbReference>
<feature type="transmembrane region" description="Helical" evidence="6">
    <location>
        <begin position="218"/>
        <end position="241"/>
    </location>
</feature>
<dbReference type="InterPro" id="IPR020846">
    <property type="entry name" value="MFS_dom"/>
</dbReference>
<feature type="transmembrane region" description="Helical" evidence="6">
    <location>
        <begin position="393"/>
        <end position="411"/>
    </location>
</feature>
<comment type="subcellular location">
    <subcellularLocation>
        <location evidence="1">Membrane</location>
        <topology evidence="1">Multi-pass membrane protein</topology>
    </subcellularLocation>
</comment>
<feature type="transmembrane region" description="Helical" evidence="6">
    <location>
        <begin position="164"/>
        <end position="184"/>
    </location>
</feature>
<protein>
    <recommendedName>
        <fullName evidence="7">Major facilitator superfamily (MFS) profile domain-containing protein</fullName>
    </recommendedName>
</protein>
<keyword evidence="3 6" id="KW-0812">Transmembrane</keyword>
<dbReference type="FunFam" id="1.20.1250.20:FF:000223">
    <property type="entry name" value="Major facilitator superfamily domain-containing protein"/>
    <property type="match status" value="1"/>
</dbReference>
<evidence type="ECO:0000313" key="8">
    <source>
        <dbReference type="EMBL" id="KAJ1525797.1"/>
    </source>
</evidence>
<dbReference type="CDD" id="cd17389">
    <property type="entry name" value="MFS_MFSD10"/>
    <property type="match status" value="1"/>
</dbReference>
<dbReference type="GO" id="GO:0022857">
    <property type="term" value="F:transmembrane transporter activity"/>
    <property type="evidence" value="ECO:0007669"/>
    <property type="project" value="InterPro"/>
</dbReference>
<feature type="transmembrane region" description="Helical" evidence="6">
    <location>
        <begin position="510"/>
        <end position="526"/>
    </location>
</feature>
<name>A0AAV7XLP3_9NEOP</name>
<evidence type="ECO:0000256" key="2">
    <source>
        <dbReference type="ARBA" id="ARBA00022448"/>
    </source>
</evidence>
<sequence>MVQTRSSSRAKNGDIVATPKLTLKTDRSGVSTAVKKSAPASILTSSIMEDHMSNGNGLTKRSVSARIQSPTVPVNGNSKENGAVHSTLDDHVTDKNEKTNPMVYVVFVSLLLDLLAFTMILPLFPSLLDHYHKNDGPDGLYQKLLRVVKFFQNFVGAPDQFNSVLFGGFLGSMFSFLQFVASPVVGGFSDVYGRKAVLLTCLVGIASSYALWAVSHSFIVFVLARFIGGLSKGNVSLSMSIMADVSSNKKRGVGMALVGIAFSVGFIVGPVIGALFSKWAQAQTGAWFVWPATFALSLAIADILFVSLCFKETLPKEKRAKSVAGSLSQATSYINVLDLFKFAAVKDLQSTELKELQRLGVVYFIYLFLYSGLEFTLTFLTHHKFSYSSMQQGWMFFAIGLTMAILQGSFVRRVPPTRTKSTAVLGLFLIIPSFLCVGLATTSLLLYIGLFLFAVSTAMVVPCMTTLVSKLGADHQKGIVMGIFRSLGALARAAGPIVASIAYWGIGSTTTYLVGGVLLTVPWFLLKRSLLQ</sequence>
<gene>
    <name evidence="8" type="ORF">ONE63_009000</name>
</gene>
<feature type="transmembrane region" description="Helical" evidence="6">
    <location>
        <begin position="253"/>
        <end position="276"/>
    </location>
</feature>
<feature type="domain" description="Major facilitator superfamily (MFS) profile" evidence="7">
    <location>
        <begin position="102"/>
        <end position="532"/>
    </location>
</feature>
<dbReference type="SUPFAM" id="SSF103473">
    <property type="entry name" value="MFS general substrate transporter"/>
    <property type="match status" value="1"/>
</dbReference>